<evidence type="ECO:0000256" key="1">
    <source>
        <dbReference type="SAM" id="Phobius"/>
    </source>
</evidence>
<gene>
    <name evidence="2" type="ORF">H5410_036149</name>
</gene>
<sequence>MLQFEEYQRPTSNFSKSLKISQVSRARRTTQCASLWSPASPFCLSIQHPPDPPTAPFHRQIGCFLQGLAHWNFRWSNSHSAIRQVNLVITRLSFFILSAYFVPFCLLVSLLCSSIHKRKNQGFYISYWHKISI</sequence>
<evidence type="ECO:0000313" key="2">
    <source>
        <dbReference type="EMBL" id="KAG5594917.1"/>
    </source>
</evidence>
<name>A0A9J5Y3Y2_SOLCO</name>
<keyword evidence="1" id="KW-0812">Transmembrane</keyword>
<feature type="transmembrane region" description="Helical" evidence="1">
    <location>
        <begin position="92"/>
        <end position="112"/>
    </location>
</feature>
<protein>
    <submittedName>
        <fullName evidence="2">Uncharacterized protein</fullName>
    </submittedName>
</protein>
<dbReference type="Proteomes" id="UP000824120">
    <property type="component" value="Chromosome 7"/>
</dbReference>
<proteinExistence type="predicted"/>
<keyword evidence="3" id="KW-1185">Reference proteome</keyword>
<reference evidence="2 3" key="1">
    <citation type="submission" date="2020-09" db="EMBL/GenBank/DDBJ databases">
        <title>De no assembly of potato wild relative species, Solanum commersonii.</title>
        <authorList>
            <person name="Cho K."/>
        </authorList>
    </citation>
    <scope>NUCLEOTIDE SEQUENCE [LARGE SCALE GENOMIC DNA]</scope>
    <source>
        <strain evidence="2">LZ3.2</strain>
        <tissue evidence="2">Leaf</tissue>
    </source>
</reference>
<evidence type="ECO:0000313" key="3">
    <source>
        <dbReference type="Proteomes" id="UP000824120"/>
    </source>
</evidence>
<comment type="caution">
    <text evidence="2">The sequence shown here is derived from an EMBL/GenBank/DDBJ whole genome shotgun (WGS) entry which is preliminary data.</text>
</comment>
<keyword evidence="1" id="KW-0472">Membrane</keyword>
<keyword evidence="1" id="KW-1133">Transmembrane helix</keyword>
<dbReference type="EMBL" id="JACXVP010000007">
    <property type="protein sequence ID" value="KAG5594917.1"/>
    <property type="molecule type" value="Genomic_DNA"/>
</dbReference>
<dbReference type="AlphaFoldDB" id="A0A9J5Y3Y2"/>
<accession>A0A9J5Y3Y2</accession>
<organism evidence="2 3">
    <name type="scientific">Solanum commersonii</name>
    <name type="common">Commerson's wild potato</name>
    <name type="synonym">Commerson's nightshade</name>
    <dbReference type="NCBI Taxonomy" id="4109"/>
    <lineage>
        <taxon>Eukaryota</taxon>
        <taxon>Viridiplantae</taxon>
        <taxon>Streptophyta</taxon>
        <taxon>Embryophyta</taxon>
        <taxon>Tracheophyta</taxon>
        <taxon>Spermatophyta</taxon>
        <taxon>Magnoliopsida</taxon>
        <taxon>eudicotyledons</taxon>
        <taxon>Gunneridae</taxon>
        <taxon>Pentapetalae</taxon>
        <taxon>asterids</taxon>
        <taxon>lamiids</taxon>
        <taxon>Solanales</taxon>
        <taxon>Solanaceae</taxon>
        <taxon>Solanoideae</taxon>
        <taxon>Solaneae</taxon>
        <taxon>Solanum</taxon>
    </lineage>
</organism>